<dbReference type="InterPro" id="IPR051199">
    <property type="entry name" value="LPS_LOS_Heptosyltrfase"/>
</dbReference>
<evidence type="ECO:0000256" key="1">
    <source>
        <dbReference type="ARBA" id="ARBA00022676"/>
    </source>
</evidence>
<dbReference type="InterPro" id="IPR002201">
    <property type="entry name" value="Glyco_trans_9"/>
</dbReference>
<dbReference type="EC" id="2.-.-.-" evidence="3"/>
<evidence type="ECO:0000313" key="4">
    <source>
        <dbReference type="Proteomes" id="UP000254794"/>
    </source>
</evidence>
<proteinExistence type="predicted"/>
<dbReference type="PANTHER" id="PTHR30160">
    <property type="entry name" value="TETRAACYLDISACCHARIDE 4'-KINASE-RELATED"/>
    <property type="match status" value="1"/>
</dbReference>
<gene>
    <name evidence="3" type="primary">rfaQ</name>
    <name evidence="3" type="ORF">NCTC13316_02652</name>
</gene>
<dbReference type="OrthoDB" id="9781892at2"/>
<dbReference type="GO" id="GO:0009244">
    <property type="term" value="P:lipopolysaccharide core region biosynthetic process"/>
    <property type="evidence" value="ECO:0007669"/>
    <property type="project" value="TreeGrafter"/>
</dbReference>
<dbReference type="Gene3D" id="3.40.50.2000">
    <property type="entry name" value="Glycogen Phosphorylase B"/>
    <property type="match status" value="2"/>
</dbReference>
<organism evidence="3 4">
    <name type="scientific">Legionella busanensis</name>
    <dbReference type="NCBI Taxonomy" id="190655"/>
    <lineage>
        <taxon>Bacteria</taxon>
        <taxon>Pseudomonadati</taxon>
        <taxon>Pseudomonadota</taxon>
        <taxon>Gammaproteobacteria</taxon>
        <taxon>Legionellales</taxon>
        <taxon>Legionellaceae</taxon>
        <taxon>Legionella</taxon>
    </lineage>
</organism>
<keyword evidence="4" id="KW-1185">Reference proteome</keyword>
<sequence length="349" mass="39319">MINSICIVRLSALGDVLMTVPLIRTLQAHLPHAKITWVISRPAYDLVEGMQNVEFIVIPKPNSIKDYWQFKKKLNGRHFDILLAAQSSFRANLLYAFIKAKRKIGYDPLRAKDGHRWFINETIKPGNDHTLEAFLKFADVLGIEEKVLNWNLPIQAADYKWALSYLTSEQDVLLVNPAASKPERSWLIDRYVEVIRYAQSQWQMQVILTGGPGDYDRFLADAIQKRVTCLDLVGKTKPKQLLALISQATVLLCPDTGPSHMATAVGTPVVALHAVTSAQVSGPYIYQDLAVDYYSIAVEQILKKAPQENKWGTHAHGEETMKLVTVDAVLEKLKTAKNIKRKNKALQFS</sequence>
<dbReference type="Proteomes" id="UP000254794">
    <property type="component" value="Unassembled WGS sequence"/>
</dbReference>
<dbReference type="GO" id="GO:0008713">
    <property type="term" value="F:ADP-heptose-lipopolysaccharide heptosyltransferase activity"/>
    <property type="evidence" value="ECO:0007669"/>
    <property type="project" value="TreeGrafter"/>
</dbReference>
<evidence type="ECO:0000256" key="2">
    <source>
        <dbReference type="ARBA" id="ARBA00022679"/>
    </source>
</evidence>
<dbReference type="Pfam" id="PF01075">
    <property type="entry name" value="Glyco_transf_9"/>
    <property type="match status" value="1"/>
</dbReference>
<protein>
    <submittedName>
        <fullName evidence="3">Glycosyltransferase</fullName>
        <ecNumber evidence="3">2.-.-.-</ecNumber>
    </submittedName>
</protein>
<reference evidence="3 4" key="1">
    <citation type="submission" date="2018-06" db="EMBL/GenBank/DDBJ databases">
        <authorList>
            <consortium name="Pathogen Informatics"/>
            <person name="Doyle S."/>
        </authorList>
    </citation>
    <scope>NUCLEOTIDE SEQUENCE [LARGE SCALE GENOMIC DNA]</scope>
    <source>
        <strain evidence="3 4">NCTC13316</strain>
    </source>
</reference>
<evidence type="ECO:0000313" key="3">
    <source>
        <dbReference type="EMBL" id="STX52536.1"/>
    </source>
</evidence>
<dbReference type="EMBL" id="UGOD01000001">
    <property type="protein sequence ID" value="STX52536.1"/>
    <property type="molecule type" value="Genomic_DNA"/>
</dbReference>
<dbReference type="AlphaFoldDB" id="A0A378JMF7"/>
<dbReference type="GO" id="GO:0005829">
    <property type="term" value="C:cytosol"/>
    <property type="evidence" value="ECO:0007669"/>
    <property type="project" value="TreeGrafter"/>
</dbReference>
<name>A0A378JMF7_9GAMM</name>
<dbReference type="PANTHER" id="PTHR30160:SF21">
    <property type="entry name" value="LIPOPOLYSACCHARIDE CORE HEPTOSYLTRANSFERASE OPSX"/>
    <property type="match status" value="1"/>
</dbReference>
<accession>A0A378JMF7</accession>
<dbReference type="CDD" id="cd03789">
    <property type="entry name" value="GT9_LPS_heptosyltransferase"/>
    <property type="match status" value="1"/>
</dbReference>
<keyword evidence="1" id="KW-0328">Glycosyltransferase</keyword>
<dbReference type="SUPFAM" id="SSF53756">
    <property type="entry name" value="UDP-Glycosyltransferase/glycogen phosphorylase"/>
    <property type="match status" value="1"/>
</dbReference>
<keyword evidence="2 3" id="KW-0808">Transferase</keyword>